<feature type="chain" id="PRO_5032901134" evidence="3">
    <location>
        <begin position="29"/>
        <end position="280"/>
    </location>
</feature>
<feature type="compositionally biased region" description="Low complexity" evidence="1">
    <location>
        <begin position="183"/>
        <end position="227"/>
    </location>
</feature>
<keyword evidence="5" id="KW-1185">Reference proteome</keyword>
<feature type="region of interest" description="Disordered" evidence="1">
    <location>
        <begin position="135"/>
        <end position="241"/>
    </location>
</feature>
<feature type="compositionally biased region" description="Gly residues" evidence="1">
    <location>
        <begin position="142"/>
        <end position="182"/>
    </location>
</feature>
<organism evidence="4 5">
    <name type="scientific">Allostreptomyces psammosilenae</name>
    <dbReference type="NCBI Taxonomy" id="1892865"/>
    <lineage>
        <taxon>Bacteria</taxon>
        <taxon>Bacillati</taxon>
        <taxon>Actinomycetota</taxon>
        <taxon>Actinomycetes</taxon>
        <taxon>Kitasatosporales</taxon>
        <taxon>Streptomycetaceae</taxon>
        <taxon>Allostreptomyces</taxon>
    </lineage>
</organism>
<evidence type="ECO:0000256" key="3">
    <source>
        <dbReference type="SAM" id="SignalP"/>
    </source>
</evidence>
<sequence>MSLRTFVRAAVAAPVVAGVMLAPTTALAQNGGNPPGSNGTVKVHDAVTDEEVRANQPKVCEFYLAGFQFDDLEKVDWRITPDWQGGEGEAVASGSIVLADGTGRTEDMTLPSGHYKVFWEIEGNQNPTEKHKVFKVECPDGGTSGGDGGSESAGGSEGAAAAGGAGETTAGGGEAGTGGEQATGGESTAGGQETTGGQETSGGEASTGGQETTGGEEAAAAGADASSPSPSAVPGNVVNPDGELAQTGGSITPMFAGFAALLVVVGVAARIGLRRTVAGS</sequence>
<keyword evidence="3" id="KW-0732">Signal</keyword>
<keyword evidence="2" id="KW-0812">Transmembrane</keyword>
<keyword evidence="2" id="KW-1133">Transmembrane helix</keyword>
<protein>
    <submittedName>
        <fullName evidence="4">Uncharacterized protein</fullName>
    </submittedName>
</protein>
<dbReference type="AlphaFoldDB" id="A0A853A626"/>
<dbReference type="EMBL" id="JACBZD010000001">
    <property type="protein sequence ID" value="NYI05988.1"/>
    <property type="molecule type" value="Genomic_DNA"/>
</dbReference>
<name>A0A853A626_9ACTN</name>
<dbReference type="RefSeq" id="WP_179814632.1">
    <property type="nucleotide sequence ID" value="NZ_JACBZD010000001.1"/>
</dbReference>
<comment type="caution">
    <text evidence="4">The sequence shown here is derived from an EMBL/GenBank/DDBJ whole genome shotgun (WGS) entry which is preliminary data.</text>
</comment>
<feature type="transmembrane region" description="Helical" evidence="2">
    <location>
        <begin position="254"/>
        <end position="273"/>
    </location>
</feature>
<dbReference type="Proteomes" id="UP000567795">
    <property type="component" value="Unassembled WGS sequence"/>
</dbReference>
<evidence type="ECO:0000256" key="2">
    <source>
        <dbReference type="SAM" id="Phobius"/>
    </source>
</evidence>
<dbReference type="NCBIfam" id="NF041528">
    <property type="entry name" value="strep_LAETG"/>
    <property type="match status" value="1"/>
</dbReference>
<evidence type="ECO:0000313" key="5">
    <source>
        <dbReference type="Proteomes" id="UP000567795"/>
    </source>
</evidence>
<reference evidence="4 5" key="1">
    <citation type="submission" date="2020-07" db="EMBL/GenBank/DDBJ databases">
        <title>Sequencing the genomes of 1000 actinobacteria strains.</title>
        <authorList>
            <person name="Klenk H.-P."/>
        </authorList>
    </citation>
    <scope>NUCLEOTIDE SEQUENCE [LARGE SCALE GENOMIC DNA]</scope>
    <source>
        <strain evidence="4 5">DSM 42178</strain>
    </source>
</reference>
<accession>A0A853A626</accession>
<gene>
    <name evidence="4" type="ORF">FHU37_002931</name>
</gene>
<evidence type="ECO:0000256" key="1">
    <source>
        <dbReference type="SAM" id="MobiDB-lite"/>
    </source>
</evidence>
<evidence type="ECO:0000313" key="4">
    <source>
        <dbReference type="EMBL" id="NYI05988.1"/>
    </source>
</evidence>
<keyword evidence="2" id="KW-0472">Membrane</keyword>
<proteinExistence type="predicted"/>
<feature type="signal peptide" evidence="3">
    <location>
        <begin position="1"/>
        <end position="28"/>
    </location>
</feature>